<accession>A0A2I0B509</accession>
<name>A0A2I0B509_9ASPA</name>
<gene>
    <name evidence="3" type="primary">FAF3</name>
    <name evidence="3" type="ORF">AXF42_Ash018863</name>
</gene>
<feature type="domain" description="FAF" evidence="2">
    <location>
        <begin position="126"/>
        <end position="174"/>
    </location>
</feature>
<dbReference type="Proteomes" id="UP000236161">
    <property type="component" value="Unassembled WGS sequence"/>
</dbReference>
<evidence type="ECO:0000259" key="2">
    <source>
        <dbReference type="Pfam" id="PF11250"/>
    </source>
</evidence>
<comment type="similarity">
    <text evidence="1">Belongs to the fantastic four family.</text>
</comment>
<proteinExistence type="inferred from homology"/>
<keyword evidence="4" id="KW-1185">Reference proteome</keyword>
<organism evidence="3 4">
    <name type="scientific">Apostasia shenzhenica</name>
    <dbReference type="NCBI Taxonomy" id="1088818"/>
    <lineage>
        <taxon>Eukaryota</taxon>
        <taxon>Viridiplantae</taxon>
        <taxon>Streptophyta</taxon>
        <taxon>Embryophyta</taxon>
        <taxon>Tracheophyta</taxon>
        <taxon>Spermatophyta</taxon>
        <taxon>Magnoliopsida</taxon>
        <taxon>Liliopsida</taxon>
        <taxon>Asparagales</taxon>
        <taxon>Orchidaceae</taxon>
        <taxon>Apostasioideae</taxon>
        <taxon>Apostasia</taxon>
    </lineage>
</organism>
<evidence type="ECO:0000313" key="3">
    <source>
        <dbReference type="EMBL" id="PKA62869.1"/>
    </source>
</evidence>
<dbReference type="EMBL" id="KZ451912">
    <property type="protein sequence ID" value="PKA62869.1"/>
    <property type="molecule type" value="Genomic_DNA"/>
</dbReference>
<reference evidence="3 4" key="1">
    <citation type="journal article" date="2017" name="Nature">
        <title>The Apostasia genome and the evolution of orchids.</title>
        <authorList>
            <person name="Zhang G.Q."/>
            <person name="Liu K.W."/>
            <person name="Li Z."/>
            <person name="Lohaus R."/>
            <person name="Hsiao Y.Y."/>
            <person name="Niu S.C."/>
            <person name="Wang J.Y."/>
            <person name="Lin Y.C."/>
            <person name="Xu Q."/>
            <person name="Chen L.J."/>
            <person name="Yoshida K."/>
            <person name="Fujiwara S."/>
            <person name="Wang Z.W."/>
            <person name="Zhang Y.Q."/>
            <person name="Mitsuda N."/>
            <person name="Wang M."/>
            <person name="Liu G.H."/>
            <person name="Pecoraro L."/>
            <person name="Huang H.X."/>
            <person name="Xiao X.J."/>
            <person name="Lin M."/>
            <person name="Wu X.Y."/>
            <person name="Wu W.L."/>
            <person name="Chen Y.Y."/>
            <person name="Chang S.B."/>
            <person name="Sakamoto S."/>
            <person name="Ohme-Takagi M."/>
            <person name="Yagi M."/>
            <person name="Zeng S.J."/>
            <person name="Shen C.Y."/>
            <person name="Yeh C.M."/>
            <person name="Luo Y.B."/>
            <person name="Tsai W.C."/>
            <person name="Van de Peer Y."/>
            <person name="Liu Z.J."/>
        </authorList>
    </citation>
    <scope>NUCLEOTIDE SEQUENCE [LARGE SCALE GENOMIC DNA]</scope>
    <source>
        <strain evidence="4">cv. Shenzhen</strain>
        <tissue evidence="3">Stem</tissue>
    </source>
</reference>
<dbReference type="AlphaFoldDB" id="A0A2I0B509"/>
<dbReference type="InterPro" id="IPR021410">
    <property type="entry name" value="FAF"/>
</dbReference>
<evidence type="ECO:0000256" key="1">
    <source>
        <dbReference type="ARBA" id="ARBA00008690"/>
    </source>
</evidence>
<dbReference type="InterPro" id="IPR046431">
    <property type="entry name" value="FAF_dom"/>
</dbReference>
<dbReference type="OrthoDB" id="1916983at2759"/>
<dbReference type="Pfam" id="PF11250">
    <property type="entry name" value="FAF"/>
    <property type="match status" value="1"/>
</dbReference>
<dbReference type="PANTHER" id="PTHR33155:SF8">
    <property type="entry name" value="PROTEIN FANTASTIC FOUR 1"/>
    <property type="match status" value="1"/>
</dbReference>
<dbReference type="PANTHER" id="PTHR33155">
    <property type="entry name" value="FANTASTIC FOUR-LIKE PROTEIN (DUF3049)"/>
    <property type="match status" value="1"/>
</dbReference>
<sequence>MPSMLACHGLQSCLEPWLANPPLMKPRVHRWDRRVSSPTGPGSDFNKNRAFGLGRISQSSILNSAIQDHDPPPAAAGHENLELCTEILGCETGALCSVYELEPPAEGGGWPFSRKKSKTKFSALPEFPPPLTTLKGEGRLRLGRRRENGRLQLIPFRPSLLEAERSGGRLLVRLLPCKASSEEEEKEEVAAGDDQVDDDGREDIECLAYDGGDRYRRPAGCKEEEGGAQGRGRRNAAAVFNCDAFWVATS</sequence>
<evidence type="ECO:0000313" key="4">
    <source>
        <dbReference type="Proteomes" id="UP000236161"/>
    </source>
</evidence>
<protein>
    <submittedName>
        <fullName evidence="3">Protein fantastic four 3</fullName>
    </submittedName>
</protein>